<evidence type="ECO:0000313" key="5">
    <source>
        <dbReference type="Proteomes" id="UP000799444"/>
    </source>
</evidence>
<proteinExistence type="predicted"/>
<dbReference type="InterPro" id="IPR036770">
    <property type="entry name" value="Ankyrin_rpt-contain_sf"/>
</dbReference>
<dbReference type="SMART" id="SM00248">
    <property type="entry name" value="ANK"/>
    <property type="match status" value="2"/>
</dbReference>
<evidence type="ECO:0000256" key="3">
    <source>
        <dbReference type="PROSITE-ProRule" id="PRU00023"/>
    </source>
</evidence>
<dbReference type="Pfam" id="PF12796">
    <property type="entry name" value="Ank_2"/>
    <property type="match status" value="1"/>
</dbReference>
<name>A0A9P4QNP8_9PLEO</name>
<dbReference type="OrthoDB" id="539213at2759"/>
<keyword evidence="5" id="KW-1185">Reference proteome</keyword>
<accession>A0A9P4QNP8</accession>
<dbReference type="SUPFAM" id="SSF48403">
    <property type="entry name" value="Ankyrin repeat"/>
    <property type="match status" value="1"/>
</dbReference>
<dbReference type="Gene3D" id="1.25.40.20">
    <property type="entry name" value="Ankyrin repeat-containing domain"/>
    <property type="match status" value="1"/>
</dbReference>
<feature type="repeat" description="ANK" evidence="3">
    <location>
        <begin position="18"/>
        <end position="50"/>
    </location>
</feature>
<dbReference type="PANTHER" id="PTHR24201">
    <property type="entry name" value="ANK_REP_REGION DOMAIN-CONTAINING PROTEIN"/>
    <property type="match status" value="1"/>
</dbReference>
<dbReference type="GO" id="GO:0005634">
    <property type="term" value="C:nucleus"/>
    <property type="evidence" value="ECO:0007669"/>
    <property type="project" value="TreeGrafter"/>
</dbReference>
<keyword evidence="2 3" id="KW-0040">ANK repeat</keyword>
<feature type="repeat" description="ANK" evidence="3">
    <location>
        <begin position="53"/>
        <end position="85"/>
    </location>
</feature>
<evidence type="ECO:0000256" key="2">
    <source>
        <dbReference type="ARBA" id="ARBA00023043"/>
    </source>
</evidence>
<dbReference type="PROSITE" id="PS50088">
    <property type="entry name" value="ANK_REPEAT"/>
    <property type="match status" value="2"/>
</dbReference>
<dbReference type="InterPro" id="IPR050776">
    <property type="entry name" value="Ank_Repeat/CDKN_Inhibitor"/>
</dbReference>
<dbReference type="AlphaFoldDB" id="A0A9P4QNP8"/>
<dbReference type="PANTHER" id="PTHR24201:SF16">
    <property type="entry name" value="ANKYRIN-1-LIKE-RELATED"/>
    <property type="match status" value="1"/>
</dbReference>
<gene>
    <name evidence="4" type="ORF">EJ04DRAFT_528371</name>
</gene>
<protein>
    <submittedName>
        <fullName evidence="4">Ankyrin</fullName>
    </submittedName>
</protein>
<evidence type="ECO:0000256" key="1">
    <source>
        <dbReference type="ARBA" id="ARBA00022737"/>
    </source>
</evidence>
<dbReference type="PROSITE" id="PS50297">
    <property type="entry name" value="ANK_REP_REGION"/>
    <property type="match status" value="2"/>
</dbReference>
<comment type="caution">
    <text evidence="4">The sequence shown here is derived from an EMBL/GenBank/DDBJ whole genome shotgun (WGS) entry which is preliminary data.</text>
</comment>
<feature type="non-terminal residue" evidence="4">
    <location>
        <position position="1"/>
    </location>
</feature>
<dbReference type="EMBL" id="ML996268">
    <property type="protein sequence ID" value="KAF2728723.1"/>
    <property type="molecule type" value="Genomic_DNA"/>
</dbReference>
<reference evidence="4" key="1">
    <citation type="journal article" date="2020" name="Stud. Mycol.">
        <title>101 Dothideomycetes genomes: a test case for predicting lifestyles and emergence of pathogens.</title>
        <authorList>
            <person name="Haridas S."/>
            <person name="Albert R."/>
            <person name="Binder M."/>
            <person name="Bloem J."/>
            <person name="Labutti K."/>
            <person name="Salamov A."/>
            <person name="Andreopoulos B."/>
            <person name="Baker S."/>
            <person name="Barry K."/>
            <person name="Bills G."/>
            <person name="Bluhm B."/>
            <person name="Cannon C."/>
            <person name="Castanera R."/>
            <person name="Culley D."/>
            <person name="Daum C."/>
            <person name="Ezra D."/>
            <person name="Gonzalez J."/>
            <person name="Henrissat B."/>
            <person name="Kuo A."/>
            <person name="Liang C."/>
            <person name="Lipzen A."/>
            <person name="Lutzoni F."/>
            <person name="Magnuson J."/>
            <person name="Mondo S."/>
            <person name="Nolan M."/>
            <person name="Ohm R."/>
            <person name="Pangilinan J."/>
            <person name="Park H.-J."/>
            <person name="Ramirez L."/>
            <person name="Alfaro M."/>
            <person name="Sun H."/>
            <person name="Tritt A."/>
            <person name="Yoshinaga Y."/>
            <person name="Zwiers L.-H."/>
            <person name="Turgeon B."/>
            <person name="Goodwin S."/>
            <person name="Spatafora J."/>
            <person name="Crous P."/>
            <person name="Grigoriev I."/>
        </authorList>
    </citation>
    <scope>NUCLEOTIDE SEQUENCE</scope>
    <source>
        <strain evidence="4">CBS 125425</strain>
    </source>
</reference>
<dbReference type="InterPro" id="IPR002110">
    <property type="entry name" value="Ankyrin_rpt"/>
</dbReference>
<organism evidence="4 5">
    <name type="scientific">Polyplosphaeria fusca</name>
    <dbReference type="NCBI Taxonomy" id="682080"/>
    <lineage>
        <taxon>Eukaryota</taxon>
        <taxon>Fungi</taxon>
        <taxon>Dikarya</taxon>
        <taxon>Ascomycota</taxon>
        <taxon>Pezizomycotina</taxon>
        <taxon>Dothideomycetes</taxon>
        <taxon>Pleosporomycetidae</taxon>
        <taxon>Pleosporales</taxon>
        <taxon>Tetraplosphaeriaceae</taxon>
        <taxon>Polyplosphaeria</taxon>
    </lineage>
</organism>
<evidence type="ECO:0000313" key="4">
    <source>
        <dbReference type="EMBL" id="KAF2728723.1"/>
    </source>
</evidence>
<keyword evidence="1" id="KW-0677">Repeat</keyword>
<dbReference type="Proteomes" id="UP000799444">
    <property type="component" value="Unassembled WGS sequence"/>
</dbReference>
<sequence>RILLGAGADVNSSAANFSGVTSLQVAAIKGYINVATILLDAGAEVNCTKAFKYGRTALEGAAEHGRMDMVQLLLNAGAGRAADGSVEYRSAVELASDNGHYSVRRLIESSYESGIVT</sequence>